<dbReference type="Proteomes" id="UP000515369">
    <property type="component" value="Chromosome"/>
</dbReference>
<name>A0A7G5H6C3_9BACT</name>
<dbReference type="InterPro" id="IPR038352">
    <property type="entry name" value="Imelysin_sf"/>
</dbReference>
<dbReference type="EMBL" id="CP059732">
    <property type="protein sequence ID" value="QMW06665.1"/>
    <property type="molecule type" value="Genomic_DNA"/>
</dbReference>
<proteinExistence type="predicted"/>
<comment type="subcellular location">
    <subcellularLocation>
        <location evidence="1">Cell envelope</location>
    </subcellularLocation>
</comment>
<sequence>MRTFILITLAATGLIIGAQSCSKSSDDQTPVATSFDRKAMLTNLSTNLILPAYTAFQTTATNLDAAVTAFTASPDAAKLTALQAAFQAAYKQWQATSAFGFGPADQANLRVNTNTYPTDVAQINSNISSGTYNPVLLANLAAKGLPALDYLLFGIGADNNAILLQYTTDSKAANRKAYLAALSAEMKTNITTVVNAWNSGYTATFLNATGTDVGSSTGQLVNQLDYDFDVFKNYEVGIPAGIQSMGVTYPEKVQGYYSKMSVQLALLHIQAFQNIYLGKSAQGDGLGFDEYLTQIGAKSSTGGSLNDAIKAQFATATAKLQTLSDPLSDAIKTNPTSVTTTYTELQKLLVLLKTDMTSSLGILITYGDNDGD</sequence>
<dbReference type="GO" id="GO:0030313">
    <property type="term" value="C:cell envelope"/>
    <property type="evidence" value="ECO:0007669"/>
    <property type="project" value="UniProtKB-SubCell"/>
</dbReference>
<reference evidence="4 5" key="1">
    <citation type="submission" date="2020-07" db="EMBL/GenBank/DDBJ databases">
        <title>Spirosoma foliorum sp. nov., isolated from the leaves on the Nejang mountain Korea, Republic of.</title>
        <authorList>
            <person name="Ho H."/>
            <person name="Lee Y.-J."/>
            <person name="Nurcahyanto D.-A."/>
            <person name="Kim S.-G."/>
        </authorList>
    </citation>
    <scope>NUCLEOTIDE SEQUENCE [LARGE SCALE GENOMIC DNA]</scope>
    <source>
        <strain evidence="4 5">PL0136</strain>
    </source>
</reference>
<dbReference type="RefSeq" id="WP_182464061.1">
    <property type="nucleotide sequence ID" value="NZ_CP059732.1"/>
</dbReference>
<dbReference type="CDD" id="cd14659">
    <property type="entry name" value="Imelysin-like_IPPA"/>
    <property type="match status" value="1"/>
</dbReference>
<feature type="domain" description="Imelysin-like" evidence="3">
    <location>
        <begin position="49"/>
        <end position="349"/>
    </location>
</feature>
<evidence type="ECO:0000313" key="4">
    <source>
        <dbReference type="EMBL" id="QMW06665.1"/>
    </source>
</evidence>
<keyword evidence="5" id="KW-1185">Reference proteome</keyword>
<evidence type="ECO:0000256" key="1">
    <source>
        <dbReference type="ARBA" id="ARBA00004196"/>
    </source>
</evidence>
<evidence type="ECO:0000256" key="2">
    <source>
        <dbReference type="ARBA" id="ARBA00022729"/>
    </source>
</evidence>
<dbReference type="InterPro" id="IPR018976">
    <property type="entry name" value="Imelysin-like"/>
</dbReference>
<keyword evidence="2" id="KW-0732">Signal</keyword>
<organism evidence="4 5">
    <name type="scientific">Spirosoma foliorum</name>
    <dbReference type="NCBI Taxonomy" id="2710596"/>
    <lineage>
        <taxon>Bacteria</taxon>
        <taxon>Pseudomonadati</taxon>
        <taxon>Bacteroidota</taxon>
        <taxon>Cytophagia</taxon>
        <taxon>Cytophagales</taxon>
        <taxon>Cytophagaceae</taxon>
        <taxon>Spirosoma</taxon>
    </lineage>
</organism>
<evidence type="ECO:0000313" key="5">
    <source>
        <dbReference type="Proteomes" id="UP000515369"/>
    </source>
</evidence>
<gene>
    <name evidence="4" type="ORF">H3H32_18130</name>
</gene>
<dbReference type="PROSITE" id="PS51257">
    <property type="entry name" value="PROKAR_LIPOPROTEIN"/>
    <property type="match status" value="1"/>
</dbReference>
<protein>
    <submittedName>
        <fullName evidence="4">Imelysin family protein</fullName>
    </submittedName>
</protein>
<dbReference type="Gene3D" id="1.20.1420.20">
    <property type="entry name" value="M75 peptidase, HXXE motif"/>
    <property type="match status" value="1"/>
</dbReference>
<dbReference type="KEGG" id="sfol:H3H32_18130"/>
<evidence type="ECO:0000259" key="3">
    <source>
        <dbReference type="Pfam" id="PF09375"/>
    </source>
</evidence>
<dbReference type="InterPro" id="IPR034984">
    <property type="entry name" value="Imelysin-like_IPPA"/>
</dbReference>
<dbReference type="AlphaFoldDB" id="A0A7G5H6C3"/>
<dbReference type="Pfam" id="PF09375">
    <property type="entry name" value="Peptidase_M75"/>
    <property type="match status" value="1"/>
</dbReference>
<accession>A0A7G5H6C3</accession>